<sequence>MKVIILNYGVGNLFSISSAFKRLGAEVEIRAEPAEADLIVLPGVGAFSSVGSFLAKWRGRLEELRRSGSKFLGVCLGMQLFFEEGYEGGRTKGLGWLKGYVDLLRDAPKLPHIGWDVLMEKGSCDLSEGLKGRYAYFVHSYVAYTPMRPAMTSVYGMEFPALVCTDELVGTQFHPEKSGETGGIFLRNLIEWVKR</sequence>
<feature type="domain" description="Glutamine amidotransferase" evidence="12">
    <location>
        <begin position="5"/>
        <end position="183"/>
    </location>
</feature>
<gene>
    <name evidence="10" type="primary">hisH</name>
    <name evidence="13" type="ORF">MetMK1DRAFT_00031960</name>
</gene>
<reference evidence="13 14" key="1">
    <citation type="submission" date="2012-01" db="EMBL/GenBank/DDBJ databases">
        <title>Improved High-Quality Draft sequence of Metallosphaera yellowstonensis MK1.</title>
        <authorList>
            <consortium name="US DOE Joint Genome Institute"/>
            <person name="Lucas S."/>
            <person name="Han J."/>
            <person name="Cheng J.-F."/>
            <person name="Goodwin L."/>
            <person name="Pitluck S."/>
            <person name="Peters L."/>
            <person name="Teshima H."/>
            <person name="Detter J.C."/>
            <person name="Han C."/>
            <person name="Tapia R."/>
            <person name="Land M."/>
            <person name="Hauser L."/>
            <person name="Kyrpides N."/>
            <person name="Kozubal M."/>
            <person name="Macur R.E."/>
            <person name="Jay Z."/>
            <person name="Inskeep W."/>
            <person name="Woyke T."/>
        </authorList>
    </citation>
    <scope>NUCLEOTIDE SEQUENCE [LARGE SCALE GENOMIC DNA]</scope>
    <source>
        <strain evidence="13 14">MK1</strain>
    </source>
</reference>
<evidence type="ECO:0000256" key="1">
    <source>
        <dbReference type="ARBA" id="ARBA00005091"/>
    </source>
</evidence>
<dbReference type="NCBIfam" id="TIGR01855">
    <property type="entry name" value="IMP_synth_hisH"/>
    <property type="match status" value="1"/>
</dbReference>
<evidence type="ECO:0000256" key="4">
    <source>
        <dbReference type="ARBA" id="ARBA00022801"/>
    </source>
</evidence>
<evidence type="ECO:0000256" key="3">
    <source>
        <dbReference type="ARBA" id="ARBA00022605"/>
    </source>
</evidence>
<dbReference type="OrthoDB" id="33401at2157"/>
<dbReference type="InterPro" id="IPR010139">
    <property type="entry name" value="Imidazole-glycPsynth_HisH"/>
</dbReference>
<feature type="active site" evidence="10 11">
    <location>
        <position position="176"/>
    </location>
</feature>
<dbReference type="EC" id="3.5.1.2" evidence="10"/>
<evidence type="ECO:0000256" key="5">
    <source>
        <dbReference type="ARBA" id="ARBA00022962"/>
    </source>
</evidence>
<evidence type="ECO:0000256" key="6">
    <source>
        <dbReference type="ARBA" id="ARBA00023102"/>
    </source>
</evidence>
<dbReference type="EC" id="4.3.2.10" evidence="10"/>
<dbReference type="PANTHER" id="PTHR42701:SF1">
    <property type="entry name" value="IMIDAZOLE GLYCEROL PHOSPHATE SYNTHASE SUBUNIT HISH"/>
    <property type="match status" value="1"/>
</dbReference>
<dbReference type="GO" id="GO:0000107">
    <property type="term" value="F:imidazoleglycerol-phosphate synthase activity"/>
    <property type="evidence" value="ECO:0007669"/>
    <property type="project" value="UniProtKB-UniRule"/>
</dbReference>
<dbReference type="Gene3D" id="3.40.50.880">
    <property type="match status" value="1"/>
</dbReference>
<comment type="subunit">
    <text evidence="2 10">Heterodimer of HisH and HisF.</text>
</comment>
<keyword evidence="13" id="KW-0808">Transferase</keyword>
<evidence type="ECO:0000313" key="14">
    <source>
        <dbReference type="Proteomes" id="UP000003980"/>
    </source>
</evidence>
<evidence type="ECO:0000256" key="11">
    <source>
        <dbReference type="PIRSR" id="PIRSR000495-1"/>
    </source>
</evidence>
<dbReference type="InterPro" id="IPR017926">
    <property type="entry name" value="GATASE"/>
</dbReference>
<keyword evidence="7 10" id="KW-0456">Lyase</keyword>
<keyword evidence="3 10" id="KW-0028">Amino-acid biosynthesis</keyword>
<dbReference type="GO" id="GO:0016829">
    <property type="term" value="F:lyase activity"/>
    <property type="evidence" value="ECO:0007669"/>
    <property type="project" value="UniProtKB-KW"/>
</dbReference>
<keyword evidence="4 10" id="KW-0378">Hydrolase</keyword>
<dbReference type="EMBL" id="JH597770">
    <property type="protein sequence ID" value="EHP68751.1"/>
    <property type="molecule type" value="Genomic_DNA"/>
</dbReference>
<dbReference type="Proteomes" id="UP000003980">
    <property type="component" value="Unassembled WGS sequence"/>
</dbReference>
<evidence type="ECO:0000256" key="2">
    <source>
        <dbReference type="ARBA" id="ARBA00011152"/>
    </source>
</evidence>
<proteinExistence type="inferred from homology"/>
<evidence type="ECO:0000313" key="13">
    <source>
        <dbReference type="EMBL" id="EHP68751.1"/>
    </source>
</evidence>
<keyword evidence="10" id="KW-0963">Cytoplasm</keyword>
<dbReference type="InterPro" id="IPR029062">
    <property type="entry name" value="Class_I_gatase-like"/>
</dbReference>
<comment type="catalytic activity">
    <reaction evidence="8 10">
        <text>5-[(5-phospho-1-deoxy-D-ribulos-1-ylimino)methylamino]-1-(5-phospho-beta-D-ribosyl)imidazole-4-carboxamide + L-glutamine = D-erythro-1-(imidazol-4-yl)glycerol 3-phosphate + 5-amino-1-(5-phospho-beta-D-ribosyl)imidazole-4-carboxamide + L-glutamate + H(+)</text>
        <dbReference type="Rhea" id="RHEA:24793"/>
        <dbReference type="ChEBI" id="CHEBI:15378"/>
        <dbReference type="ChEBI" id="CHEBI:29985"/>
        <dbReference type="ChEBI" id="CHEBI:58278"/>
        <dbReference type="ChEBI" id="CHEBI:58359"/>
        <dbReference type="ChEBI" id="CHEBI:58475"/>
        <dbReference type="ChEBI" id="CHEBI:58525"/>
        <dbReference type="EC" id="4.3.2.10"/>
    </reaction>
</comment>
<dbReference type="UniPathway" id="UPA00031">
    <property type="reaction ID" value="UER00010"/>
</dbReference>
<dbReference type="AlphaFoldDB" id="H2C9C5"/>
<keyword evidence="5 10" id="KW-0315">Glutamine amidotransferase</keyword>
<dbReference type="GO" id="GO:0005737">
    <property type="term" value="C:cytoplasm"/>
    <property type="evidence" value="ECO:0007669"/>
    <property type="project" value="UniProtKB-SubCell"/>
</dbReference>
<dbReference type="PANTHER" id="PTHR42701">
    <property type="entry name" value="IMIDAZOLE GLYCEROL PHOSPHATE SYNTHASE SUBUNIT HISH"/>
    <property type="match status" value="1"/>
</dbReference>
<dbReference type="GO" id="GO:0000105">
    <property type="term" value="P:L-histidine biosynthetic process"/>
    <property type="evidence" value="ECO:0007669"/>
    <property type="project" value="UniProtKB-UniRule"/>
</dbReference>
<evidence type="ECO:0000256" key="8">
    <source>
        <dbReference type="ARBA" id="ARBA00047838"/>
    </source>
</evidence>
<keyword evidence="14" id="KW-1185">Reference proteome</keyword>
<protein>
    <recommendedName>
        <fullName evidence="10">Imidazole glycerol phosphate synthase subunit HisH</fullName>
        <ecNumber evidence="10">4.3.2.10</ecNumber>
    </recommendedName>
    <alternativeName>
        <fullName evidence="10">IGP synthase glutaminase subunit</fullName>
        <ecNumber evidence="10">3.5.1.2</ecNumber>
    </alternativeName>
    <alternativeName>
        <fullName evidence="10">IGP synthase subunit HisH</fullName>
    </alternativeName>
    <alternativeName>
        <fullName evidence="10">ImGP synthase subunit HisH</fullName>
        <shortName evidence="10">IGPS subunit HisH</shortName>
    </alternativeName>
</protein>
<dbReference type="PROSITE" id="PS51273">
    <property type="entry name" value="GATASE_TYPE_1"/>
    <property type="match status" value="1"/>
</dbReference>
<keyword evidence="6 10" id="KW-0368">Histidine biosynthesis</keyword>
<dbReference type="RefSeq" id="WP_009075501.1">
    <property type="nucleotide sequence ID" value="NZ_JH597770.1"/>
</dbReference>
<dbReference type="Pfam" id="PF00117">
    <property type="entry name" value="GATase"/>
    <property type="match status" value="1"/>
</dbReference>
<dbReference type="SUPFAM" id="SSF52317">
    <property type="entry name" value="Class I glutamine amidotransferase-like"/>
    <property type="match status" value="1"/>
</dbReference>
<dbReference type="eggNOG" id="arCOG00089">
    <property type="taxonomic scope" value="Archaea"/>
</dbReference>
<feature type="active site" evidence="10 11">
    <location>
        <position position="174"/>
    </location>
</feature>
<comment type="catalytic activity">
    <reaction evidence="9 10">
        <text>L-glutamine + H2O = L-glutamate + NH4(+)</text>
        <dbReference type="Rhea" id="RHEA:15889"/>
        <dbReference type="ChEBI" id="CHEBI:15377"/>
        <dbReference type="ChEBI" id="CHEBI:28938"/>
        <dbReference type="ChEBI" id="CHEBI:29985"/>
        <dbReference type="ChEBI" id="CHEBI:58359"/>
        <dbReference type="EC" id="3.5.1.2"/>
    </reaction>
</comment>
<evidence type="ECO:0000259" key="12">
    <source>
        <dbReference type="Pfam" id="PF00117"/>
    </source>
</evidence>
<comment type="pathway">
    <text evidence="1 10">Amino-acid biosynthesis; L-histidine biosynthesis; L-histidine from 5-phospho-alpha-D-ribose 1-diphosphate: step 5/9.</text>
</comment>
<organism evidence="13 14">
    <name type="scientific">Metallosphaera yellowstonensis MK1</name>
    <dbReference type="NCBI Taxonomy" id="671065"/>
    <lineage>
        <taxon>Archaea</taxon>
        <taxon>Thermoproteota</taxon>
        <taxon>Thermoprotei</taxon>
        <taxon>Sulfolobales</taxon>
        <taxon>Sulfolobaceae</taxon>
        <taxon>Metallosphaera</taxon>
    </lineage>
</organism>
<feature type="active site" description="Nucleophile" evidence="10 11">
    <location>
        <position position="75"/>
    </location>
</feature>
<dbReference type="GO" id="GO:0004359">
    <property type="term" value="F:glutaminase activity"/>
    <property type="evidence" value="ECO:0007669"/>
    <property type="project" value="UniProtKB-EC"/>
</dbReference>
<name>H2C9C5_9CREN</name>
<dbReference type="HAMAP" id="MF_00278">
    <property type="entry name" value="HisH"/>
    <property type="match status" value="1"/>
</dbReference>
<dbReference type="PIRSF" id="PIRSF000495">
    <property type="entry name" value="Amidotransf_hisH"/>
    <property type="match status" value="1"/>
</dbReference>
<evidence type="ECO:0000256" key="9">
    <source>
        <dbReference type="ARBA" id="ARBA00049534"/>
    </source>
</evidence>
<evidence type="ECO:0000256" key="10">
    <source>
        <dbReference type="HAMAP-Rule" id="MF_00278"/>
    </source>
</evidence>
<dbReference type="STRING" id="671065.MetMK1DRAFT_00031960"/>
<evidence type="ECO:0000256" key="7">
    <source>
        <dbReference type="ARBA" id="ARBA00023239"/>
    </source>
</evidence>
<comment type="subcellular location">
    <subcellularLocation>
        <location evidence="10">Cytoplasm</location>
    </subcellularLocation>
</comment>
<dbReference type="HOGENOM" id="CLU_071837_2_2_2"/>
<comment type="function">
    <text evidence="10">IGPS catalyzes the conversion of PRFAR and glutamine to IGP, AICAR and glutamate. The HisH subunit catalyzes the hydrolysis of glutamine to glutamate and ammonia as part of the synthesis of IGP and AICAR. The resulting ammonia molecule is channeled to the active site of HisF.</text>
</comment>
<accession>H2C9C5</accession>